<dbReference type="Proteomes" id="UP000324748">
    <property type="component" value="Unassembled WGS sequence"/>
</dbReference>
<name>A0A5B0QEU2_PUCGR</name>
<evidence type="ECO:0000256" key="1">
    <source>
        <dbReference type="SAM" id="MobiDB-lite"/>
    </source>
</evidence>
<protein>
    <submittedName>
        <fullName evidence="2">Uncharacterized protein</fullName>
    </submittedName>
</protein>
<dbReference type="EMBL" id="VSWC01000016">
    <property type="protein sequence ID" value="KAA1111662.1"/>
    <property type="molecule type" value="Genomic_DNA"/>
</dbReference>
<keyword evidence="3" id="KW-1185">Reference proteome</keyword>
<accession>A0A5B0QEU2</accession>
<evidence type="ECO:0000313" key="2">
    <source>
        <dbReference type="EMBL" id="KAA1111662.1"/>
    </source>
</evidence>
<evidence type="ECO:0000313" key="3">
    <source>
        <dbReference type="Proteomes" id="UP000324748"/>
    </source>
</evidence>
<gene>
    <name evidence="2" type="ORF">PGT21_007752</name>
</gene>
<organism evidence="2 3">
    <name type="scientific">Puccinia graminis f. sp. tritici</name>
    <dbReference type="NCBI Taxonomy" id="56615"/>
    <lineage>
        <taxon>Eukaryota</taxon>
        <taxon>Fungi</taxon>
        <taxon>Dikarya</taxon>
        <taxon>Basidiomycota</taxon>
        <taxon>Pucciniomycotina</taxon>
        <taxon>Pucciniomycetes</taxon>
        <taxon>Pucciniales</taxon>
        <taxon>Pucciniaceae</taxon>
        <taxon>Puccinia</taxon>
    </lineage>
</organism>
<dbReference type="AlphaFoldDB" id="A0A5B0QEU2"/>
<comment type="caution">
    <text evidence="2">The sequence shown here is derived from an EMBL/GenBank/DDBJ whole genome shotgun (WGS) entry which is preliminary data.</text>
</comment>
<proteinExistence type="predicted"/>
<reference evidence="2 3" key="1">
    <citation type="submission" date="2019-05" db="EMBL/GenBank/DDBJ databases">
        <title>Emergence of the Ug99 lineage of the wheat stem rust pathogen through somatic hybridization.</title>
        <authorList>
            <person name="Li F."/>
            <person name="Upadhyaya N.M."/>
            <person name="Sperschneider J."/>
            <person name="Matny O."/>
            <person name="Nguyen-Phuc H."/>
            <person name="Mago R."/>
            <person name="Raley C."/>
            <person name="Miller M.E."/>
            <person name="Silverstein K.A.T."/>
            <person name="Henningsen E."/>
            <person name="Hirsch C.D."/>
            <person name="Visser B."/>
            <person name="Pretorius Z.A."/>
            <person name="Steffenson B.J."/>
            <person name="Schwessinger B."/>
            <person name="Dodds P.N."/>
            <person name="Figueroa M."/>
        </authorList>
    </citation>
    <scope>NUCLEOTIDE SEQUENCE [LARGE SCALE GENOMIC DNA]</scope>
    <source>
        <strain evidence="2">21-0</strain>
    </source>
</reference>
<sequence length="62" mass="7044">MQQHEYMGRNIAHMSTKRPQCPFAPTLQNVGDNYEARTIEDYAGARTTFASIEVNHGTALRF</sequence>
<feature type="region of interest" description="Disordered" evidence="1">
    <location>
        <begin position="1"/>
        <end position="24"/>
    </location>
</feature>